<evidence type="ECO:0000313" key="3">
    <source>
        <dbReference type="EMBL" id="MET7016022.1"/>
    </source>
</evidence>
<evidence type="ECO:0000313" key="4">
    <source>
        <dbReference type="Proteomes" id="UP001549691"/>
    </source>
</evidence>
<dbReference type="PANTHER" id="PTHR35812:SF1">
    <property type="entry name" value="LIPOPROTEIN"/>
    <property type="match status" value="1"/>
</dbReference>
<organism evidence="3 4">
    <name type="scientific">Uliginosibacterium flavum</name>
    <dbReference type="NCBI Taxonomy" id="1396831"/>
    <lineage>
        <taxon>Bacteria</taxon>
        <taxon>Pseudomonadati</taxon>
        <taxon>Pseudomonadota</taxon>
        <taxon>Betaproteobacteria</taxon>
        <taxon>Rhodocyclales</taxon>
        <taxon>Zoogloeaceae</taxon>
        <taxon>Uliginosibacterium</taxon>
    </lineage>
</organism>
<comment type="caution">
    <text evidence="3">The sequence shown here is derived from an EMBL/GenBank/DDBJ whole genome shotgun (WGS) entry which is preliminary data.</text>
</comment>
<dbReference type="PANTHER" id="PTHR35812">
    <property type="entry name" value="LIPOPROTEIN"/>
    <property type="match status" value="1"/>
</dbReference>
<feature type="domain" description="Lcl C-terminal" evidence="2">
    <location>
        <begin position="257"/>
        <end position="380"/>
    </location>
</feature>
<dbReference type="InterPro" id="IPR011460">
    <property type="entry name" value="Lcl_C"/>
</dbReference>
<reference evidence="3 4" key="1">
    <citation type="submission" date="2024-07" db="EMBL/GenBank/DDBJ databases">
        <title>Uliginosibacterium flavum JJ3220;KACC:17644.</title>
        <authorList>
            <person name="Kim M.K."/>
        </authorList>
    </citation>
    <scope>NUCLEOTIDE SEQUENCE [LARGE SCALE GENOMIC DNA]</scope>
    <source>
        <strain evidence="3 4">KACC:17644</strain>
    </source>
</reference>
<dbReference type="RefSeq" id="WP_354602480.1">
    <property type="nucleotide sequence ID" value="NZ_JBEWZI010000026.1"/>
</dbReference>
<dbReference type="PROSITE" id="PS51257">
    <property type="entry name" value="PROKAR_LIPOPROTEIN"/>
    <property type="match status" value="1"/>
</dbReference>
<keyword evidence="4" id="KW-1185">Reference proteome</keyword>
<feature type="domain" description="Lcl C-terminal" evidence="2">
    <location>
        <begin position="110"/>
        <end position="239"/>
    </location>
</feature>
<dbReference type="EMBL" id="JBEWZI010000026">
    <property type="protein sequence ID" value="MET7016022.1"/>
    <property type="molecule type" value="Genomic_DNA"/>
</dbReference>
<dbReference type="Proteomes" id="UP001549691">
    <property type="component" value="Unassembled WGS sequence"/>
</dbReference>
<feature type="signal peptide" evidence="1">
    <location>
        <begin position="1"/>
        <end position="21"/>
    </location>
</feature>
<keyword evidence="1" id="KW-0732">Signal</keyword>
<dbReference type="Pfam" id="PF07603">
    <property type="entry name" value="Lcl_C"/>
    <property type="match status" value="2"/>
</dbReference>
<name>A0ABV2TQ22_9RHOO</name>
<accession>A0ABV2TQ22</accession>
<evidence type="ECO:0000259" key="2">
    <source>
        <dbReference type="Pfam" id="PF07603"/>
    </source>
</evidence>
<evidence type="ECO:0000256" key="1">
    <source>
        <dbReference type="SAM" id="SignalP"/>
    </source>
</evidence>
<sequence>MSQGWKAAGALVLGAVLFACGGGGGGVSAGAGSADASGVRLLNDTGVTATAYDATGAYVTSCNAAVSGNDCNTGRDATSSDNSDGKAGFSFEKLDAAGKALSASASNWNCVRDKLTGLVWEIKTSDGGLRDLNKLYTNHGDNRSGDASEFVAAVNVAGLCGAKDWRLPVAGELLGLVDYGVSYPGPTIDVSWFPNSINSWYWSATQNAALTTGSEGVDFFAGISGFYGREYTHAVRLVRGSLLSEAGRYQFSADAQEVRDSRTGLTWRRCSEGQSWVGSSCAGSAATYTHAVALLRASSLAQASGKAWRMPNIKELESIVDYSRFNPAIDPAVFPSATASLYWTSSPMASSSLYAWTLNFMVGGVESGDRDTAYPLRLVR</sequence>
<gene>
    <name evidence="3" type="ORF">ABXR19_17685</name>
</gene>
<protein>
    <submittedName>
        <fullName evidence="3">DUF1566 domain-containing protein</fullName>
    </submittedName>
</protein>
<proteinExistence type="predicted"/>
<feature type="chain" id="PRO_5046278218" evidence="1">
    <location>
        <begin position="22"/>
        <end position="380"/>
    </location>
</feature>